<evidence type="ECO:0000259" key="2">
    <source>
        <dbReference type="Pfam" id="PF08751"/>
    </source>
</evidence>
<dbReference type="InterPro" id="IPR040668">
    <property type="entry name" value="TraI_2B"/>
</dbReference>
<name>A0A9Q3YK29_VIBPH</name>
<dbReference type="SUPFAM" id="SSF52540">
    <property type="entry name" value="P-loop containing nucleoside triphosphate hydrolases"/>
    <property type="match status" value="2"/>
</dbReference>
<dbReference type="Gene3D" id="3.40.50.300">
    <property type="entry name" value="P-loop containing nucleotide triphosphate hydrolases"/>
    <property type="match status" value="1"/>
</dbReference>
<dbReference type="SUPFAM" id="SSF55464">
    <property type="entry name" value="Origin of replication-binding domain, RBD-like"/>
    <property type="match status" value="1"/>
</dbReference>
<dbReference type="RefSeq" id="WP_191685516.1">
    <property type="nucleotide sequence ID" value="NZ_JAAKZS010000008.1"/>
</dbReference>
<protein>
    <submittedName>
        <fullName evidence="5">Conjugative transfer relaxase/helicase TraI</fullName>
    </submittedName>
</protein>
<dbReference type="InterPro" id="IPR055570">
    <property type="entry name" value="DUF7146"/>
</dbReference>
<dbReference type="InterPro" id="IPR014862">
    <property type="entry name" value="TrwC"/>
</dbReference>
<dbReference type="NCBIfam" id="NF041492">
    <property type="entry name" value="MobF"/>
    <property type="match status" value="1"/>
</dbReference>
<dbReference type="InterPro" id="IPR014059">
    <property type="entry name" value="TraI/TrwC_relax"/>
</dbReference>
<dbReference type="Pfam" id="PF23639">
    <property type="entry name" value="DUF7146"/>
    <property type="match status" value="1"/>
</dbReference>
<dbReference type="Pfam" id="PF18340">
    <property type="entry name" value="TraI_2B"/>
    <property type="match status" value="1"/>
</dbReference>
<feature type="region of interest" description="Disordered" evidence="1">
    <location>
        <begin position="1889"/>
        <end position="1931"/>
    </location>
</feature>
<organism evidence="5 6">
    <name type="scientific">Vibrio parahaemolyticus</name>
    <dbReference type="NCBI Taxonomy" id="670"/>
    <lineage>
        <taxon>Bacteria</taxon>
        <taxon>Pseudomonadati</taxon>
        <taxon>Pseudomonadota</taxon>
        <taxon>Gammaproteobacteria</taxon>
        <taxon>Vibrionales</taxon>
        <taxon>Vibrionaceae</taxon>
        <taxon>Vibrio</taxon>
    </lineage>
</organism>
<evidence type="ECO:0000259" key="4">
    <source>
        <dbReference type="Pfam" id="PF23639"/>
    </source>
</evidence>
<comment type="caution">
    <text evidence="5">The sequence shown here is derived from an EMBL/GenBank/DDBJ whole genome shotgun (WGS) entry which is preliminary data.</text>
</comment>
<feature type="domain" description="TrwC relaxase" evidence="2">
    <location>
        <begin position="11"/>
        <end position="308"/>
    </location>
</feature>
<reference evidence="5" key="1">
    <citation type="submission" date="2020-09" db="EMBL/GenBank/DDBJ databases">
        <title>Genome sequence of Vibrio parahaemolyticus isolates.</title>
        <authorList>
            <person name="Hammerl J.A."/>
            <person name="Strauch E."/>
        </authorList>
    </citation>
    <scope>NUCLEOTIDE SEQUENCE</scope>
    <source>
        <strain evidence="5">17-VB00146</strain>
    </source>
</reference>
<dbReference type="Proteomes" id="UP000726777">
    <property type="component" value="Unassembled WGS sequence"/>
</dbReference>
<feature type="domain" description="DUF7146" evidence="4">
    <location>
        <begin position="1658"/>
        <end position="1753"/>
    </location>
</feature>
<gene>
    <name evidence="5" type="primary">traI</name>
    <name evidence="5" type="ORF">IB292_23760</name>
</gene>
<dbReference type="EMBL" id="JACVHL010000036">
    <property type="protein sequence ID" value="MCC3808034.1"/>
    <property type="molecule type" value="Genomic_DNA"/>
</dbReference>
<evidence type="ECO:0000259" key="3">
    <source>
        <dbReference type="Pfam" id="PF18340"/>
    </source>
</evidence>
<dbReference type="InterPro" id="IPR027417">
    <property type="entry name" value="P-loop_NTPase"/>
</dbReference>
<proteinExistence type="predicted"/>
<evidence type="ECO:0000256" key="1">
    <source>
        <dbReference type="SAM" id="MobiDB-lite"/>
    </source>
</evidence>
<feature type="domain" description="TraI 2B/2B-like" evidence="3">
    <location>
        <begin position="666"/>
        <end position="747"/>
    </location>
</feature>
<sequence>MMSISPLRSPSNAAQYYLNEENTQDHPDTSLEKDASDNYYLKEKQQGENTFWHGKLAQEAGLLGKPVEQKTLETILSGTLNDETIKGKREDHKSGFDLTFSAPKNASILALVGGDSRLIEAHNNAVKFALSELEKDVAQATHTNEAGKREFHNTQSMIFAVVRHKTSRNNDPQVHSHALAANMTRDQEGNLRTLASNLKQKGGVINGSGERIYHFQKYYTALYQSQFARESEELGFQTKGLGNAQFDIDGVPEPLHKAFSTRKQQIDQQVMEFGHDTQASRDTAALDTRQRKTYHSDATLNHKWQQTVKGEGFDPALLVKQSQAMPQKGGHAMQQAHEAFSHAMTHLGQHSTSLSLEKVIEVAASDFTKGTQQANAIDLKQVADEWIKNGQLVPLSEKGHYTSQTMLKNEKALMDITKGRTHNMRTNIDEPTLNRLNIAQDNRQKVADIYGSTKQFHVVNVFGSSEQIAQNLLNAGNHSGKRVQLVSQNTQHHRHNQQNIPRESHTFATWVKHLFQDDQRHTLQGLLDSKHPLTNKDIILVDNANKMSANELLSLSEKAGNSNSKVILLNRVSNRQGMKAHSAIDLYSKGNVTTHTWVNSKQADSVVRLHNREDHNIALTYADLPDKTNAQVLATSGVEQRRLNNEIRAALKNDGQLSRTSVTVFTQQPHYLSKPQQQFAKHYQSGMTLRQWDKGKSHDFVIASVDKASNTLEVLSKTDGKASTFDPSSKAFQSMNMQLYKPDALEISQGERILATNKHFPSQLEAGHRYLVTSITKNSLTLTNQQGQSSTLPLDKLKDAPLKYDYVHSANHFEPREHTLLSGKAFTLSKELLNDLTESSARLDIFTDHPEKAQQTLAKAEVRPSAIERVLHTQNLNDRYLSEATEPTLRHDIEHAIAALAKEQQAPVSEKAVNFALNHLSEKEAGFTQKELVIEAVRYAFEEANSPITKAHIEAELAKRSDALSAEYSDGTRWTIEAAIETEKHILRNIEKGKGQHKPFSTSKQVHQYLENHPSLTHGQGNAIHLISTTPDSFVGIQGLAGTGKSTMLETNIELIKHVAQAGKNQPDRIIGLAPTHSAVGELESKGVKAQTLESLLTDIRQGRTSPEDYKNTLFFLDESSMVSNRQAKELTDLVLQNQSKAVLLGDKEQLLSLNAGKPFELAMTKGIIDTAQIIDSEQMTDIIRQRNKATLGAVHNILDKQPDSALDKLSQQGADRQGKTQHVISTLTDNPQYPQKAQQIATEKLPYEVAQDYLSRTQETRENTLIIAYTNNERDAITEHIRHGLIKKDELGKENVIVPRLRSIGASGEELKTMMPYQKGLVLSTKPGQYGTITKVDSEHGVVMIKSHETGQESAFLPRHRDHKFTALFSASHKPLSTGDKIITRFTDKSRGIKANVVHHIVQADNNAVIAQSKNGQSLTIDPEKLKDGHWDYAYTRTADMAQGATYQNVITSIKGKGALTNLRRAYIDLTRASEHVRLYTDNPKQMMKSWLSKEVNKASAIETVKQITPQSTTYFNDNALPHEDVRYQNKSGDFDYNKFREHIDSELPKYTESLATHLLGAPNKSKSDRDYLTFGTGKSAIKVSLTGDYRGYFKDYTTGEKGSLINLMMSHKDLSYKEAMNEAHHLLNNPEHYQVAINKDHEKLMNTTPKHVAQFEQRAKDYLQESQELKGTLAEQYLNKLGIQEADNDNIRFHPAVYSSEDQAFHPAMIANIHNQKGETRAIEITYLDHDANKDIDMDVNPRVLGTKSKQMTAFNQGWDLNTTIISTGIEQSFIINEHTQGQYDIINVNQKNDIQNISPDEVRQNVIIVLTNQNLEINSNNMEKIIEKFSSPNIHFVTEEDMIKQITDCVQLFEGKGKDANIDISNHEELPIKSDNHHKEIIFSSHKDQESKELEHFDHKEHSPQRELDLNKEPNIDKGWGLDRELER</sequence>
<dbReference type="Pfam" id="PF08751">
    <property type="entry name" value="TrwC"/>
    <property type="match status" value="1"/>
</dbReference>
<evidence type="ECO:0000313" key="6">
    <source>
        <dbReference type="Proteomes" id="UP000726777"/>
    </source>
</evidence>
<accession>A0A9Q3YK29</accession>
<dbReference type="InterPro" id="IPR014129">
    <property type="entry name" value="Conjug_relaxase_TraI"/>
</dbReference>
<dbReference type="NCBIfam" id="TIGR02760">
    <property type="entry name" value="TraI_TIGR"/>
    <property type="match status" value="1"/>
</dbReference>
<dbReference type="Pfam" id="PF13604">
    <property type="entry name" value="AAA_30"/>
    <property type="match status" value="1"/>
</dbReference>
<evidence type="ECO:0000313" key="5">
    <source>
        <dbReference type="EMBL" id="MCC3808034.1"/>
    </source>
</evidence>
<dbReference type="NCBIfam" id="TIGR02686">
    <property type="entry name" value="relax_trwC"/>
    <property type="match status" value="1"/>
</dbReference>